<accession>A0A2S4WHW9</accession>
<dbReference type="SUPFAM" id="SSF48334">
    <property type="entry name" value="DNA repair protein MutS, domain III"/>
    <property type="match status" value="1"/>
</dbReference>
<organism evidence="10 11">
    <name type="scientific">Puccinia striiformis</name>
    <dbReference type="NCBI Taxonomy" id="27350"/>
    <lineage>
        <taxon>Eukaryota</taxon>
        <taxon>Fungi</taxon>
        <taxon>Dikarya</taxon>
        <taxon>Basidiomycota</taxon>
        <taxon>Pucciniomycotina</taxon>
        <taxon>Pucciniomycetes</taxon>
        <taxon>Pucciniales</taxon>
        <taxon>Pucciniaceae</taxon>
        <taxon>Puccinia</taxon>
    </lineage>
</organism>
<dbReference type="InterPro" id="IPR045076">
    <property type="entry name" value="MutS"/>
</dbReference>
<evidence type="ECO:0000256" key="1">
    <source>
        <dbReference type="ARBA" id="ARBA00006271"/>
    </source>
</evidence>
<reference evidence="11" key="3">
    <citation type="journal article" date="2018" name="Mol. Plant Microbe Interact.">
        <title>Genome sequence resources for the wheat stripe rust pathogen (Puccinia striiformis f. sp. tritici) and the barley stripe rust pathogen (Puccinia striiformis f. sp. hordei).</title>
        <authorList>
            <person name="Xia C."/>
            <person name="Wang M."/>
            <person name="Yin C."/>
            <person name="Cornejo O.E."/>
            <person name="Hulbert S.H."/>
            <person name="Chen X."/>
        </authorList>
    </citation>
    <scope>NUCLEOTIDE SEQUENCE [LARGE SCALE GENOMIC DNA]</scope>
    <source>
        <strain evidence="11">93TX-2</strain>
    </source>
</reference>
<gene>
    <name evidence="10" type="ORF">PSHT_02436</name>
</gene>
<comment type="similarity">
    <text evidence="1 6 7">Belongs to the DNA mismatch repair MutS family.</text>
</comment>
<dbReference type="GO" id="GO:0032301">
    <property type="term" value="C:MutSalpha complex"/>
    <property type="evidence" value="ECO:0007669"/>
    <property type="project" value="TreeGrafter"/>
</dbReference>
<dbReference type="PROSITE" id="PS00486">
    <property type="entry name" value="DNA_MISMATCH_REPAIR_2"/>
    <property type="match status" value="1"/>
</dbReference>
<evidence type="ECO:0000313" key="11">
    <source>
        <dbReference type="Proteomes" id="UP000238274"/>
    </source>
</evidence>
<keyword evidence="3 6" id="KW-0227">DNA damage</keyword>
<dbReference type="SMART" id="SM00533">
    <property type="entry name" value="MUTSd"/>
    <property type="match status" value="1"/>
</dbReference>
<proteinExistence type="inferred from homology"/>
<dbReference type="Pfam" id="PF01624">
    <property type="entry name" value="MutS_I"/>
    <property type="match status" value="1"/>
</dbReference>
<dbReference type="VEuPathDB" id="FungiDB:PSTT_06516"/>
<feature type="compositionally biased region" description="Polar residues" evidence="8">
    <location>
        <begin position="123"/>
        <end position="134"/>
    </location>
</feature>
<dbReference type="InterPro" id="IPR036187">
    <property type="entry name" value="DNA_mismatch_repair_MutS_sf"/>
</dbReference>
<feature type="compositionally biased region" description="Acidic residues" evidence="8">
    <location>
        <begin position="67"/>
        <end position="76"/>
    </location>
</feature>
<dbReference type="Pfam" id="PF05190">
    <property type="entry name" value="MutS_IV"/>
    <property type="match status" value="1"/>
</dbReference>
<feature type="region of interest" description="Disordered" evidence="8">
    <location>
        <begin position="1"/>
        <end position="159"/>
    </location>
</feature>
<dbReference type="Proteomes" id="UP000238274">
    <property type="component" value="Unassembled WGS sequence"/>
</dbReference>
<reference evidence="11" key="2">
    <citation type="journal article" date="2018" name="BMC Genomics">
        <title>Genomic insights into host adaptation between the wheat stripe rust pathogen (Puccinia striiformis f. sp. tritici) and the barley stripe rust pathogen (Puccinia striiformis f. sp. hordei).</title>
        <authorList>
            <person name="Xia C."/>
            <person name="Wang M."/>
            <person name="Yin C."/>
            <person name="Cornejo O.E."/>
            <person name="Hulbert S.H."/>
            <person name="Chen X."/>
        </authorList>
    </citation>
    <scope>NUCLEOTIDE SEQUENCE [LARGE SCALE GENOMIC DNA]</scope>
    <source>
        <strain evidence="11">93TX-2</strain>
    </source>
</reference>
<dbReference type="InterPro" id="IPR007860">
    <property type="entry name" value="DNA_mmatch_repair_MutS_con_dom"/>
</dbReference>
<evidence type="ECO:0000256" key="7">
    <source>
        <dbReference type="RuleBase" id="RU003756"/>
    </source>
</evidence>
<evidence type="ECO:0000256" key="5">
    <source>
        <dbReference type="ARBA" id="ARBA00023125"/>
    </source>
</evidence>
<dbReference type="EMBL" id="PKSM01000021">
    <property type="protein sequence ID" value="POW21380.1"/>
    <property type="molecule type" value="Genomic_DNA"/>
</dbReference>
<evidence type="ECO:0000313" key="10">
    <source>
        <dbReference type="EMBL" id="POW21380.1"/>
    </source>
</evidence>
<dbReference type="InterPro" id="IPR027417">
    <property type="entry name" value="P-loop_NTPase"/>
</dbReference>
<evidence type="ECO:0000256" key="6">
    <source>
        <dbReference type="PIRNR" id="PIRNR037677"/>
    </source>
</evidence>
<dbReference type="GO" id="GO:0140664">
    <property type="term" value="F:ATP-dependent DNA damage sensor activity"/>
    <property type="evidence" value="ECO:0007669"/>
    <property type="project" value="InterPro"/>
</dbReference>
<dbReference type="Pfam" id="PF05192">
    <property type="entry name" value="MutS_III"/>
    <property type="match status" value="1"/>
</dbReference>
<dbReference type="PIRSF" id="PIRSF037677">
    <property type="entry name" value="DNA_mis_repair_Msh6"/>
    <property type="match status" value="1"/>
</dbReference>
<evidence type="ECO:0000256" key="4">
    <source>
        <dbReference type="ARBA" id="ARBA00022840"/>
    </source>
</evidence>
<keyword evidence="11" id="KW-1185">Reference proteome</keyword>
<dbReference type="FunFam" id="3.40.50.300:FF:001752">
    <property type="entry name" value="DNA mismatch repair protein"/>
    <property type="match status" value="1"/>
</dbReference>
<dbReference type="GO" id="GO:0005524">
    <property type="term" value="F:ATP binding"/>
    <property type="evidence" value="ECO:0007669"/>
    <property type="project" value="UniProtKB-UniRule"/>
</dbReference>
<name>A0A2S4WHW9_9BASI</name>
<dbReference type="FunFam" id="3.30.420.110:FF:000013">
    <property type="entry name" value="DNA mismatch repair protein"/>
    <property type="match status" value="1"/>
</dbReference>
<dbReference type="InterPro" id="IPR007861">
    <property type="entry name" value="DNA_mismatch_repair_MutS_clamp"/>
</dbReference>
<dbReference type="SUPFAM" id="SSF55271">
    <property type="entry name" value="DNA repair protein MutS, domain I"/>
    <property type="match status" value="1"/>
</dbReference>
<sequence length="1153" mass="127943">MSGSNSKPASKMKQSTLGGFFQKAAPSTSKKPTKPQPLNNSRTKNTLSSEPDHKPTSESNDGQGTAIEDDEDDDDGVVERSRIAAKGKRKSVVVAGSSSEDDEVTSLSRSRLPPASKKARYSRASTASGASTPKSYGDGFSSHASTAGPSDDDGEDLDIDDDEEDEMIIPENLSPQKPSLPNLLLNQNSVKLYPPIILKNRNQIVKLKDLHGNKDLGLFFADGNPVGSPEYDPRTLYISKKDWASMTPFEVQFWEIKRNHFDTVLFFQKGKFAELYEGDAMIGHQEFDLKITKRVKMSMVGVPETSVDFWIAKFLAKGYKVGKVDQCETALGAEMRNKGSLPTSKNAKAPPPQKGSGREIVRRELRSVVTSGTIVDGNILTDDAATCLLAIKESVDSSDLPVFGVIIMDAATAEFNMTHFEDSASRTHLETIMSRYKPKEILHEKSGLSPASLRVLRNTASSDCTWTALKTDEFLEPEECLCRLTELFHESGGEIPEVIQSFNDKLETMQALGGLLWYLKQLNLDKDLLTCKNVKVLDAFRCSRTMHLDGKTISDLELLQSDGSEESRLLKLLNRCVTSFGKRLFRHWLCSPLQDGDAIRARLDAVDFLMNNPSFEQTFGALSGLPDLERLISRVHAGACTVPNFLKVLKAFEKIYNAVEELRKLIDETPALLLKELLDSLPNTEKLLQNLQDMFTLNDDRRELLPLEGKDESFDAALEEERQAEKALKSELKAAKKILKTEDVVYKDIGIKDIYQIQVSAKVKAPSNWTKMSGTKDCARYYSPQSAQLVKQLKQAREKKSCALKDFHLKVFLAFDEDYLIWLQVVKSIAQIDCVLSLSKASIALGETTCRPEIVDSNEAMVKFKTLRHPCTVGRDDSDFISNDVSVGGDECRMILLTGPNMAGKSTLLRMTCVATILAQIGCYVPAESATISPVDRICTRMGASDHIFAHASTFKVEMDDARKILKEATSKSLVILDELGRGTSTFDGHAIAFAVLHRLATHSNCLGFFATHYSALTQDFKSHPNIATKFMSTDVDEVTREVVFLYKLSSGVSPRSYGPHVAKMAGIPSKIVQRAIEISEKFENETKQRSEKQSSKTTTNHHQINDLLLQADTAFLVNLVKNNGFHDPDLVKENLNTLDRILIGLQKFNLHN</sequence>
<dbReference type="InterPro" id="IPR017261">
    <property type="entry name" value="DNA_mismatch_repair_MutS/MSH"/>
</dbReference>
<evidence type="ECO:0000259" key="9">
    <source>
        <dbReference type="PROSITE" id="PS00486"/>
    </source>
</evidence>
<comment type="caution">
    <text evidence="10">The sequence shown here is derived from an EMBL/GenBank/DDBJ whole genome shotgun (WGS) entry which is preliminary data.</text>
</comment>
<keyword evidence="6 7" id="KW-0234">DNA repair</keyword>
<dbReference type="Pfam" id="PF05188">
    <property type="entry name" value="MutS_II"/>
    <property type="match status" value="1"/>
</dbReference>
<dbReference type="InterPro" id="IPR036678">
    <property type="entry name" value="MutS_con_dom_sf"/>
</dbReference>
<dbReference type="InterPro" id="IPR007695">
    <property type="entry name" value="DNA_mismatch_repair_MutS-lik_N"/>
</dbReference>
<dbReference type="GO" id="GO:0030983">
    <property type="term" value="F:mismatched DNA binding"/>
    <property type="evidence" value="ECO:0007669"/>
    <property type="project" value="UniProtKB-UniRule"/>
</dbReference>
<reference evidence="10 11" key="1">
    <citation type="submission" date="2017-12" db="EMBL/GenBank/DDBJ databases">
        <title>Gene loss provides genomic basis for host adaptation in cereal stripe rust fungi.</title>
        <authorList>
            <person name="Xia C."/>
        </authorList>
    </citation>
    <scope>NUCLEOTIDE SEQUENCE [LARGE SCALE GENOMIC DNA]</scope>
    <source>
        <strain evidence="10 11">93TX-2</strain>
    </source>
</reference>
<dbReference type="InterPro" id="IPR016151">
    <property type="entry name" value="DNA_mismatch_repair_MutS_N"/>
</dbReference>
<comment type="function">
    <text evidence="6 7">Component of the post-replicative DNA mismatch repair system (MMR).</text>
</comment>
<dbReference type="Gene3D" id="3.40.50.300">
    <property type="entry name" value="P-loop containing nucleotide triphosphate hydrolases"/>
    <property type="match status" value="1"/>
</dbReference>
<dbReference type="NCBIfam" id="NF003810">
    <property type="entry name" value="PRK05399.1"/>
    <property type="match status" value="1"/>
</dbReference>
<keyword evidence="2 6" id="KW-0547">Nucleotide-binding</keyword>
<dbReference type="Gene3D" id="3.30.420.110">
    <property type="entry name" value="MutS, connector domain"/>
    <property type="match status" value="1"/>
</dbReference>
<dbReference type="SMART" id="SM00534">
    <property type="entry name" value="MUTSac"/>
    <property type="match status" value="1"/>
</dbReference>
<feature type="region of interest" description="Disordered" evidence="8">
    <location>
        <begin position="335"/>
        <end position="358"/>
    </location>
</feature>
<evidence type="ECO:0000256" key="3">
    <source>
        <dbReference type="ARBA" id="ARBA00022763"/>
    </source>
</evidence>
<keyword evidence="4 6" id="KW-0067">ATP-binding</keyword>
<dbReference type="Gene3D" id="1.10.1420.10">
    <property type="match status" value="2"/>
</dbReference>
<protein>
    <recommendedName>
        <fullName evidence="6">DNA mismatch repair protein</fullName>
    </recommendedName>
</protein>
<dbReference type="InterPro" id="IPR007696">
    <property type="entry name" value="DNA_mismatch_repair_MutS_core"/>
</dbReference>
<evidence type="ECO:0000256" key="2">
    <source>
        <dbReference type="ARBA" id="ARBA00022741"/>
    </source>
</evidence>
<dbReference type="VEuPathDB" id="FungiDB:PSHT_02436"/>
<dbReference type="Pfam" id="PF00488">
    <property type="entry name" value="MutS_V"/>
    <property type="match status" value="1"/>
</dbReference>
<dbReference type="PANTHER" id="PTHR11361:SF148">
    <property type="entry name" value="DNA MISMATCH REPAIR PROTEIN MSH6"/>
    <property type="match status" value="1"/>
</dbReference>
<dbReference type="Gene3D" id="3.40.1170.10">
    <property type="entry name" value="DNA repair protein MutS, domain I"/>
    <property type="match status" value="1"/>
</dbReference>
<dbReference type="GO" id="GO:0006298">
    <property type="term" value="P:mismatch repair"/>
    <property type="evidence" value="ECO:0007669"/>
    <property type="project" value="InterPro"/>
</dbReference>
<keyword evidence="5 6" id="KW-0238">DNA-binding</keyword>
<feature type="compositionally biased region" description="Polar residues" evidence="8">
    <location>
        <begin position="1"/>
        <end position="17"/>
    </location>
</feature>
<evidence type="ECO:0000256" key="8">
    <source>
        <dbReference type="SAM" id="MobiDB-lite"/>
    </source>
</evidence>
<feature type="compositionally biased region" description="Acidic residues" evidence="8">
    <location>
        <begin position="150"/>
        <end position="159"/>
    </location>
</feature>
<dbReference type="SUPFAM" id="SSF52540">
    <property type="entry name" value="P-loop containing nucleoside triphosphate hydrolases"/>
    <property type="match status" value="1"/>
</dbReference>
<feature type="compositionally biased region" description="Polar residues" evidence="8">
    <location>
        <begin position="38"/>
        <end position="49"/>
    </location>
</feature>
<feature type="domain" description="DNA mismatch repair proteins mutS family" evidence="9">
    <location>
        <begin position="973"/>
        <end position="989"/>
    </location>
</feature>
<dbReference type="OrthoDB" id="121051at2759"/>
<dbReference type="SUPFAM" id="SSF53150">
    <property type="entry name" value="DNA repair protein MutS, domain II"/>
    <property type="match status" value="1"/>
</dbReference>
<dbReference type="InterPro" id="IPR000432">
    <property type="entry name" value="DNA_mismatch_repair_MutS_C"/>
</dbReference>
<dbReference type="AlphaFoldDB" id="A0A2S4WHW9"/>
<dbReference type="PANTHER" id="PTHR11361">
    <property type="entry name" value="DNA MISMATCH REPAIR PROTEIN MUTS FAMILY MEMBER"/>
    <property type="match status" value="1"/>
</dbReference>